<keyword evidence="2" id="KW-0547">Nucleotide-binding</keyword>
<organism evidence="5 6">
    <name type="scientific">Eggerthella guodeyinii</name>
    <dbReference type="NCBI Taxonomy" id="2690837"/>
    <lineage>
        <taxon>Bacteria</taxon>
        <taxon>Bacillati</taxon>
        <taxon>Actinomycetota</taxon>
        <taxon>Coriobacteriia</taxon>
        <taxon>Eggerthellales</taxon>
        <taxon>Eggerthellaceae</taxon>
        <taxon>Eggerthella</taxon>
    </lineage>
</organism>
<dbReference type="Pfam" id="PF00005">
    <property type="entry name" value="ABC_tran"/>
    <property type="match status" value="1"/>
</dbReference>
<dbReference type="Proteomes" id="UP000438093">
    <property type="component" value="Unassembled WGS sequence"/>
</dbReference>
<sequence>MPGGVPVPSAAPVPPSEPPVLECRMLSKSYGATRALDAVSFSIPRGRVVGLLGPNGSGKTTLIKLAAGLLQPTAGSVLVAGTVPSPQTKAVVSYLPERPYFSPSMKVSGALGFFEDFYRDFDRPLAEDMLARLSVPLDVHLGSLSKGTKEKVQLVLVMARRAALYLLDEPIGGVDPATRDYIMDTIISTYRRDATILLSTHLIADVEHVLDDFVFLQYGTMILHAPTEYVRAQFGMSLDEYFRGAFRC</sequence>
<dbReference type="SMART" id="SM00382">
    <property type="entry name" value="AAA"/>
    <property type="match status" value="1"/>
</dbReference>
<evidence type="ECO:0000256" key="1">
    <source>
        <dbReference type="ARBA" id="ARBA00022448"/>
    </source>
</evidence>
<dbReference type="PANTHER" id="PTHR42939:SF1">
    <property type="entry name" value="ABC TRANSPORTER ATP-BINDING PROTEIN ALBC-RELATED"/>
    <property type="match status" value="1"/>
</dbReference>
<proteinExistence type="predicted"/>
<reference evidence="6" key="1">
    <citation type="submission" date="2019-08" db="EMBL/GenBank/DDBJ databases">
        <title>Arthrobacter sp. nov., isolated from plateau pika and Tibetan wild ass.</title>
        <authorList>
            <person name="Ge Y."/>
        </authorList>
    </citation>
    <scope>NUCLEOTIDE SEQUENCE [LARGE SCALE GENOMIC DNA]</scope>
    <source>
        <strain evidence="6">HF-4214</strain>
    </source>
</reference>
<name>A0A6N7RQV4_9ACTN</name>
<keyword evidence="6" id="KW-1185">Reference proteome</keyword>
<dbReference type="GO" id="GO:0016887">
    <property type="term" value="F:ATP hydrolysis activity"/>
    <property type="evidence" value="ECO:0007669"/>
    <property type="project" value="InterPro"/>
</dbReference>
<dbReference type="EMBL" id="VTFY01000009">
    <property type="protein sequence ID" value="MRX83170.1"/>
    <property type="molecule type" value="Genomic_DNA"/>
</dbReference>
<accession>A0A6N7RQV4</accession>
<dbReference type="CDD" id="cd03230">
    <property type="entry name" value="ABC_DR_subfamily_A"/>
    <property type="match status" value="1"/>
</dbReference>
<evidence type="ECO:0000313" key="6">
    <source>
        <dbReference type="Proteomes" id="UP000438093"/>
    </source>
</evidence>
<dbReference type="InterPro" id="IPR003439">
    <property type="entry name" value="ABC_transporter-like_ATP-bd"/>
</dbReference>
<dbReference type="AlphaFoldDB" id="A0A6N7RQV4"/>
<dbReference type="SUPFAM" id="SSF52540">
    <property type="entry name" value="P-loop containing nucleoside triphosphate hydrolases"/>
    <property type="match status" value="1"/>
</dbReference>
<evidence type="ECO:0000259" key="4">
    <source>
        <dbReference type="PROSITE" id="PS50893"/>
    </source>
</evidence>
<dbReference type="PANTHER" id="PTHR42939">
    <property type="entry name" value="ABC TRANSPORTER ATP-BINDING PROTEIN ALBC-RELATED"/>
    <property type="match status" value="1"/>
</dbReference>
<dbReference type="InterPro" id="IPR003593">
    <property type="entry name" value="AAA+_ATPase"/>
</dbReference>
<dbReference type="PROSITE" id="PS50893">
    <property type="entry name" value="ABC_TRANSPORTER_2"/>
    <property type="match status" value="1"/>
</dbReference>
<evidence type="ECO:0000313" key="5">
    <source>
        <dbReference type="EMBL" id="MRX83170.1"/>
    </source>
</evidence>
<evidence type="ECO:0000256" key="2">
    <source>
        <dbReference type="ARBA" id="ARBA00022741"/>
    </source>
</evidence>
<feature type="domain" description="ABC transporter" evidence="4">
    <location>
        <begin position="21"/>
        <end position="243"/>
    </location>
</feature>
<gene>
    <name evidence="5" type="ORF">GJG86_11800</name>
</gene>
<comment type="caution">
    <text evidence="5">The sequence shown here is derived from an EMBL/GenBank/DDBJ whole genome shotgun (WGS) entry which is preliminary data.</text>
</comment>
<dbReference type="GO" id="GO:0005524">
    <property type="term" value="F:ATP binding"/>
    <property type="evidence" value="ECO:0007669"/>
    <property type="project" value="UniProtKB-KW"/>
</dbReference>
<keyword evidence="3 5" id="KW-0067">ATP-binding</keyword>
<dbReference type="InterPro" id="IPR027417">
    <property type="entry name" value="P-loop_NTPase"/>
</dbReference>
<dbReference type="Gene3D" id="3.40.50.300">
    <property type="entry name" value="P-loop containing nucleotide triphosphate hydrolases"/>
    <property type="match status" value="1"/>
</dbReference>
<evidence type="ECO:0000256" key="3">
    <source>
        <dbReference type="ARBA" id="ARBA00022840"/>
    </source>
</evidence>
<dbReference type="InterPro" id="IPR051782">
    <property type="entry name" value="ABC_Transporter_VariousFunc"/>
</dbReference>
<protein>
    <submittedName>
        <fullName evidence="5">ATP-binding cassette domain-containing protein</fullName>
    </submittedName>
</protein>
<keyword evidence="1" id="KW-0813">Transport</keyword>